<evidence type="ECO:0000313" key="2">
    <source>
        <dbReference type="Proteomes" id="UP000079169"/>
    </source>
</evidence>
<gene>
    <name evidence="3" type="primary">LOC113467236</name>
</gene>
<dbReference type="KEGG" id="dci:113467236"/>
<feature type="compositionally biased region" description="Polar residues" evidence="1">
    <location>
        <begin position="93"/>
        <end position="113"/>
    </location>
</feature>
<dbReference type="RefSeq" id="XP_026679108.1">
    <property type="nucleotide sequence ID" value="XM_026823307.1"/>
</dbReference>
<protein>
    <submittedName>
        <fullName evidence="3">Uncharacterized protein LOC113467236</fullName>
    </submittedName>
</protein>
<feature type="region of interest" description="Disordered" evidence="1">
    <location>
        <begin position="93"/>
        <end position="123"/>
    </location>
</feature>
<keyword evidence="2" id="KW-1185">Reference proteome</keyword>
<proteinExistence type="predicted"/>
<dbReference type="AlphaFoldDB" id="A0A3Q0IWR4"/>
<dbReference type="PaxDb" id="121845-A0A3Q0IWR4"/>
<organism evidence="2 3">
    <name type="scientific">Diaphorina citri</name>
    <name type="common">Asian citrus psyllid</name>
    <dbReference type="NCBI Taxonomy" id="121845"/>
    <lineage>
        <taxon>Eukaryota</taxon>
        <taxon>Metazoa</taxon>
        <taxon>Ecdysozoa</taxon>
        <taxon>Arthropoda</taxon>
        <taxon>Hexapoda</taxon>
        <taxon>Insecta</taxon>
        <taxon>Pterygota</taxon>
        <taxon>Neoptera</taxon>
        <taxon>Paraneoptera</taxon>
        <taxon>Hemiptera</taxon>
        <taxon>Sternorrhyncha</taxon>
        <taxon>Psylloidea</taxon>
        <taxon>Psyllidae</taxon>
        <taxon>Diaphorininae</taxon>
        <taxon>Diaphorina</taxon>
    </lineage>
</organism>
<dbReference type="GeneID" id="113467236"/>
<accession>A0A3Q0IWR4</accession>
<dbReference type="Proteomes" id="UP000079169">
    <property type="component" value="Unplaced"/>
</dbReference>
<sequence>MISNDDTSHEIEECLVKTINRRILLAVSLAIIRAKPEKTSYSEYCKELKEETLKTLRTNDPHGLLIQYQKQSILNCIRDLIPITSSITFDNDSQAIHSQPEPSSQYDSGFQSGKHNEMQDEDPKPLEVLEEFDDNTSFSFMNDSPPDLASTLFKTRTSEIKSHVEFLKKILHLKALLKKNSDIPTNSLVDLVWPNVASINTQYGNIASTNNVFGNIASINNQNGNIAHTNIQNIASTNNVFGNIPITNSQNGNILSTNTLYGNIAFTNTQNIGSTNTLFRNSTSTNFQNGNFASTNNSPCENIAPQLRDCNLCAATPYSSVASQVVEYKLQQVNSDLMIDTLFTQVLDFLEDSVFCRINENRELLFEYRGSDLEMYIDSFLELPPLTPKHYQNKLYQFLLKQTKHFFLDSEVKTQREVLEQLAHLFCKLCNTKLVLINMVQFILSSLLVLAETVQSLPCPDYMSSPPHTHLLGKLHNTPYLLSMARECLVKLEAMGLQESGGKMGSGIDTKMGIKMGRDLDREIGIKMGRDLDTQIGSKMGSGIDKKMGIKMGNDLDRDTKIASKMGKVLGNTENIASKMGKFSSDNENNGGSKKGKSLGDTERNGKMGKVFKLWHRRHNKAIKCLNKYFFLYVIESEGLFDSGRKPLIVPKL</sequence>
<evidence type="ECO:0000256" key="1">
    <source>
        <dbReference type="SAM" id="MobiDB-lite"/>
    </source>
</evidence>
<feature type="region of interest" description="Disordered" evidence="1">
    <location>
        <begin position="579"/>
        <end position="604"/>
    </location>
</feature>
<feature type="compositionally biased region" description="Basic and acidic residues" evidence="1">
    <location>
        <begin position="114"/>
        <end position="123"/>
    </location>
</feature>
<evidence type="ECO:0000313" key="3">
    <source>
        <dbReference type="RefSeq" id="XP_026679108.1"/>
    </source>
</evidence>
<reference evidence="3" key="1">
    <citation type="submission" date="2025-08" db="UniProtKB">
        <authorList>
            <consortium name="RefSeq"/>
        </authorList>
    </citation>
    <scope>IDENTIFICATION</scope>
</reference>
<name>A0A3Q0IWR4_DIACI</name>